<evidence type="ECO:0000256" key="2">
    <source>
        <dbReference type="ARBA" id="ARBA00022723"/>
    </source>
</evidence>
<dbReference type="InterPro" id="IPR011042">
    <property type="entry name" value="6-blade_b-propeller_TolB-like"/>
</dbReference>
<evidence type="ECO:0000256" key="1">
    <source>
        <dbReference type="ARBA" id="ARBA00022617"/>
    </source>
</evidence>
<dbReference type="InterPro" id="IPR009056">
    <property type="entry name" value="Cyt_c-like_dom"/>
</dbReference>
<evidence type="ECO:0000313" key="7">
    <source>
        <dbReference type="EMBL" id="ADB15608.1"/>
    </source>
</evidence>
<dbReference type="eggNOG" id="COG2133">
    <property type="taxonomic scope" value="Bacteria"/>
</dbReference>
<dbReference type="InterPro" id="IPR013427">
    <property type="entry name" value="Haem-bd_dom_put"/>
</dbReference>
<dbReference type="eggNOG" id="COG4942">
    <property type="taxonomic scope" value="Bacteria"/>
</dbReference>
<gene>
    <name evidence="7" type="ordered locus">Psta_0923</name>
</gene>
<dbReference type="SUPFAM" id="SSF48371">
    <property type="entry name" value="ARM repeat"/>
    <property type="match status" value="1"/>
</dbReference>
<dbReference type="EMBL" id="CP001848">
    <property type="protein sequence ID" value="ADB15608.1"/>
    <property type="molecule type" value="Genomic_DNA"/>
</dbReference>
<dbReference type="KEGG" id="psl:Psta_0923"/>
<keyword evidence="2 4" id="KW-0479">Metal-binding</keyword>
<dbReference type="Proteomes" id="UP000001887">
    <property type="component" value="Chromosome"/>
</dbReference>
<dbReference type="Pfam" id="PF23500">
    <property type="entry name" value="DUF7133"/>
    <property type="match status" value="1"/>
</dbReference>
<keyword evidence="5" id="KW-0732">Signal</keyword>
<dbReference type="AlphaFoldDB" id="D2R7B2"/>
<dbReference type="InterPro" id="IPR055557">
    <property type="entry name" value="DUF7133"/>
</dbReference>
<evidence type="ECO:0000256" key="4">
    <source>
        <dbReference type="PROSITE-ProRule" id="PRU00433"/>
    </source>
</evidence>
<evidence type="ECO:0000313" key="8">
    <source>
        <dbReference type="Proteomes" id="UP000001887"/>
    </source>
</evidence>
<dbReference type="NCBIfam" id="TIGR02603">
    <property type="entry name" value="CxxCH_TIGR02603"/>
    <property type="match status" value="1"/>
</dbReference>
<dbReference type="InterPro" id="IPR016024">
    <property type="entry name" value="ARM-type_fold"/>
</dbReference>
<dbReference type="SUPFAM" id="SSF46626">
    <property type="entry name" value="Cytochrome c"/>
    <property type="match status" value="1"/>
</dbReference>
<organism evidence="7 8">
    <name type="scientific">Pirellula staleyi (strain ATCC 27377 / DSM 6068 / ICPB 4128)</name>
    <name type="common">Pirella staleyi</name>
    <dbReference type="NCBI Taxonomy" id="530564"/>
    <lineage>
        <taxon>Bacteria</taxon>
        <taxon>Pseudomonadati</taxon>
        <taxon>Planctomycetota</taxon>
        <taxon>Planctomycetia</taxon>
        <taxon>Pirellulales</taxon>
        <taxon>Pirellulaceae</taxon>
        <taxon>Pirellula</taxon>
    </lineage>
</organism>
<dbReference type="OrthoDB" id="221643at2"/>
<dbReference type="Gene3D" id="2.120.10.30">
    <property type="entry name" value="TolB, C-terminal domain"/>
    <property type="match status" value="1"/>
</dbReference>
<feature type="domain" description="Cytochrome c" evidence="6">
    <location>
        <begin position="1028"/>
        <end position="1161"/>
    </location>
</feature>
<dbReference type="PROSITE" id="PS51007">
    <property type="entry name" value="CYTC"/>
    <property type="match status" value="1"/>
</dbReference>
<dbReference type="eggNOG" id="COG2010">
    <property type="taxonomic scope" value="Bacteria"/>
</dbReference>
<evidence type="ECO:0000259" key="6">
    <source>
        <dbReference type="PROSITE" id="PS51007"/>
    </source>
</evidence>
<dbReference type="SUPFAM" id="SSF50952">
    <property type="entry name" value="Soluble quinoprotein glucose dehydrogenase"/>
    <property type="match status" value="1"/>
</dbReference>
<dbReference type="GO" id="GO:0009055">
    <property type="term" value="F:electron transfer activity"/>
    <property type="evidence" value="ECO:0007669"/>
    <property type="project" value="InterPro"/>
</dbReference>
<dbReference type="PANTHER" id="PTHR33546:SF1">
    <property type="entry name" value="LARGE, MULTIFUNCTIONAL SECRETED PROTEIN"/>
    <property type="match status" value="1"/>
</dbReference>
<dbReference type="eggNOG" id="COG1413">
    <property type="taxonomic scope" value="Bacteria"/>
</dbReference>
<reference evidence="7 8" key="1">
    <citation type="journal article" date="2009" name="Stand. Genomic Sci.">
        <title>Complete genome sequence of Pirellula staleyi type strain (ATCC 27377).</title>
        <authorList>
            <person name="Clum A."/>
            <person name="Tindall B.J."/>
            <person name="Sikorski J."/>
            <person name="Ivanova N."/>
            <person name="Mavrommatis K."/>
            <person name="Lucas S."/>
            <person name="Glavina del Rio T."/>
            <person name="Nolan M."/>
            <person name="Chen F."/>
            <person name="Tice H."/>
            <person name="Pitluck S."/>
            <person name="Cheng J.F."/>
            <person name="Chertkov O."/>
            <person name="Brettin T."/>
            <person name="Han C."/>
            <person name="Detter J.C."/>
            <person name="Kuske C."/>
            <person name="Bruce D."/>
            <person name="Goodwin L."/>
            <person name="Ovchinikova G."/>
            <person name="Pati A."/>
            <person name="Mikhailova N."/>
            <person name="Chen A."/>
            <person name="Palaniappan K."/>
            <person name="Land M."/>
            <person name="Hauser L."/>
            <person name="Chang Y.J."/>
            <person name="Jeffries C.D."/>
            <person name="Chain P."/>
            <person name="Rohde M."/>
            <person name="Goker M."/>
            <person name="Bristow J."/>
            <person name="Eisen J.A."/>
            <person name="Markowitz V."/>
            <person name="Hugenholtz P."/>
            <person name="Kyrpides N.C."/>
            <person name="Klenk H.P."/>
            <person name="Lapidus A."/>
        </authorList>
    </citation>
    <scope>NUCLEOTIDE SEQUENCE [LARGE SCALE GENOMIC DNA]</scope>
    <source>
        <strain evidence="8">ATCC 27377 / DSM 6068 / ICPB 4128</strain>
    </source>
</reference>
<dbReference type="InterPro" id="IPR011041">
    <property type="entry name" value="Quinoprot_gluc/sorb_DH_b-prop"/>
</dbReference>
<keyword evidence="3 4" id="KW-0408">Iron</keyword>
<protein>
    <submittedName>
        <fullName evidence="7">Membrane-bound dehydrogenase domain protein</fullName>
    </submittedName>
</protein>
<dbReference type="STRING" id="530564.Psta_0923"/>
<keyword evidence="8" id="KW-1185">Reference proteome</keyword>
<feature type="chain" id="PRO_5003035538" evidence="5">
    <location>
        <begin position="30"/>
        <end position="1168"/>
    </location>
</feature>
<dbReference type="GO" id="GO:0020037">
    <property type="term" value="F:heme binding"/>
    <property type="evidence" value="ECO:0007669"/>
    <property type="project" value="InterPro"/>
</dbReference>
<dbReference type="Pfam" id="PF00034">
    <property type="entry name" value="Cytochrom_C"/>
    <property type="match status" value="1"/>
</dbReference>
<dbReference type="Gene3D" id="1.10.760.10">
    <property type="entry name" value="Cytochrome c-like domain"/>
    <property type="match status" value="1"/>
</dbReference>
<feature type="signal peptide" evidence="5">
    <location>
        <begin position="1"/>
        <end position="29"/>
    </location>
</feature>
<dbReference type="PANTHER" id="PTHR33546">
    <property type="entry name" value="LARGE, MULTIFUNCTIONAL SECRETED PROTEIN-RELATED"/>
    <property type="match status" value="1"/>
</dbReference>
<dbReference type="NCBIfam" id="TIGR02604">
    <property type="entry name" value="Piru_Ver_Nterm"/>
    <property type="match status" value="1"/>
</dbReference>
<accession>D2R7B2</accession>
<name>D2R7B2_PIRSD</name>
<evidence type="ECO:0000256" key="5">
    <source>
        <dbReference type="SAM" id="SignalP"/>
    </source>
</evidence>
<evidence type="ECO:0000256" key="3">
    <source>
        <dbReference type="ARBA" id="ARBA00023004"/>
    </source>
</evidence>
<sequence precursor="true">MLPVLPHHSRPLALALALLATLVSSSLLAQDPFALGVRETPWLPPADQQKAFKLPDGFSINLVAAEPQIQKPLNMAFDVRGRIWLTDSVEYPYAAPLDKPGRDTVKILEDVDRDGHYEKVTTFADGLNIPIGIYPHAKGCIVYSIPNVWLLEDTDGDDKCDKRTILYGPFDHTRDTHGMVNAMRRGFDGWLYACHGFNNQSKVQGSDGHPIEMNSGNTFRMRLDGSRVENFTFGQVNPFGMAINNHFQLFTADCHSKPLYALIPGGSYPSFGRPHDGLGFVPEVMTHLHGSTAICGVTLVTGDVFPEEFQGKVLSGNVMTSRINCNMLESHGSTIKAVEQPDFLSTTDPWFRPVDVQMGPDGALYILDFYNRIIGHYEVPLTHPGRDRTSGRIWRVTYTKNSPKVPAAVDLTQLPAAELLEACNHPVIAQRLLALHQLSDVVYPQQTEAVQQLWRADLAPRSLIALAWTLARHDALAADKLAKLAAHDQSEVRTHAMRIAGFLGKKQQDSSIPLVSKGIGDTDGHVRLAALEAAAKFDSRELMTQISETFSKPTDDVFALQAAKIALRDQLARLSTPSSNDWQYVGILKSKIVASAVPAVKNELGGNLAAELFKLDHDLHPTDWQVLAEHAARYASETKRATLLADIDALAKRKQLPLHTLMQAVARGAQQRGGGVPPVWIEHLTKLMATTLTINDDTPLGWNCFTLDGQPITPMIWEANWRKATDEDSYLMYTSLPAGEQRTSMLRSDPFKIPEELSFWSCGHVGFTGAPSNHKNKIRLVDAATGEMLIESEPPRNDIAHRIVWDLKKFAGRPGKIELVDSDDGTGYAWIAAGHFSLKTLNVSDWEAAATTALELVKTWKLRDAQPAIVALVSSSRAPSGLRRTAAETLASLEGSAIVSALAGSLIFDLPEALRSEVSAAITSTSAEAREKSLALLLSRLASREQERVTQLLATDAAGTALFTQLIERGILPARLLAVRTIEQSAMASATKNDAEKLTAIKAALPAEAANLDQLIEEKQKTIASLTADLARGQQIFTKSCANCHQVAGAGAIVGPQLDGIGLRGRQRLLEDMLDPHRNVDVAFRTTTLLLDDGRVITGLVRREEGATLVLADPQGKEQFVEKASIEQRKQTPLSLMPENIARELPSEDLAHLVAWLIAQKQAKEPMP</sequence>
<dbReference type="HOGENOM" id="CLU_004500_1_0_0"/>
<dbReference type="GO" id="GO:0046872">
    <property type="term" value="F:metal ion binding"/>
    <property type="evidence" value="ECO:0007669"/>
    <property type="project" value="UniProtKB-KW"/>
</dbReference>
<keyword evidence="1 4" id="KW-0349">Heme</keyword>
<proteinExistence type="predicted"/>
<dbReference type="InterPro" id="IPR036909">
    <property type="entry name" value="Cyt_c-like_dom_sf"/>
</dbReference>
<dbReference type="InterPro" id="IPR013428">
    <property type="entry name" value="Membrane-bound_put_N"/>
</dbReference>